<feature type="transmembrane region" description="Helical" evidence="8">
    <location>
        <begin position="25"/>
        <end position="48"/>
    </location>
</feature>
<dbReference type="PANTHER" id="PTHR30558:SF7">
    <property type="entry name" value="TOL-PAL SYSTEM PROTEIN TOLR"/>
    <property type="match status" value="1"/>
</dbReference>
<evidence type="ECO:0000256" key="2">
    <source>
        <dbReference type="ARBA" id="ARBA00005811"/>
    </source>
</evidence>
<evidence type="ECO:0000313" key="9">
    <source>
        <dbReference type="EMBL" id="SFE76511.1"/>
    </source>
</evidence>
<evidence type="ECO:0000256" key="5">
    <source>
        <dbReference type="ARBA" id="ARBA00022989"/>
    </source>
</evidence>
<organism evidence="9 10">
    <name type="scientific">Paracidovorax wautersii</name>
    <dbReference type="NCBI Taxonomy" id="1177982"/>
    <lineage>
        <taxon>Bacteria</taxon>
        <taxon>Pseudomonadati</taxon>
        <taxon>Pseudomonadota</taxon>
        <taxon>Betaproteobacteria</taxon>
        <taxon>Burkholderiales</taxon>
        <taxon>Comamonadaceae</taxon>
        <taxon>Paracidovorax</taxon>
    </lineage>
</organism>
<accession>A0A1I2D7T8</accession>
<dbReference type="GO" id="GO:0015031">
    <property type="term" value="P:protein transport"/>
    <property type="evidence" value="ECO:0007669"/>
    <property type="project" value="UniProtKB-KW"/>
</dbReference>
<reference evidence="10" key="1">
    <citation type="submission" date="2016-10" db="EMBL/GenBank/DDBJ databases">
        <authorList>
            <person name="Varghese N."/>
            <person name="Submissions S."/>
        </authorList>
    </citation>
    <scope>NUCLEOTIDE SEQUENCE [LARGE SCALE GENOMIC DNA]</scope>
    <source>
        <strain evidence="10">DSM 27981</strain>
    </source>
</reference>
<keyword evidence="3" id="KW-1003">Cell membrane</keyword>
<keyword evidence="6 8" id="KW-0472">Membrane</keyword>
<keyword evidence="7" id="KW-0653">Protein transport</keyword>
<keyword evidence="5 8" id="KW-1133">Transmembrane helix</keyword>
<protein>
    <submittedName>
        <fullName evidence="9">Outer membrane transport energization protein ExbD</fullName>
    </submittedName>
</protein>
<dbReference type="RefSeq" id="WP_092939278.1">
    <property type="nucleotide sequence ID" value="NZ_FONX01000005.1"/>
</dbReference>
<comment type="similarity">
    <text evidence="2 7">Belongs to the ExbD/TolR family.</text>
</comment>
<proteinExistence type="inferred from homology"/>
<dbReference type="PANTHER" id="PTHR30558">
    <property type="entry name" value="EXBD MEMBRANE COMPONENT OF PMF-DRIVEN MACROMOLECULE IMPORT SYSTEM"/>
    <property type="match status" value="1"/>
</dbReference>
<dbReference type="OrthoDB" id="9798629at2"/>
<name>A0A1I2D7T8_9BURK</name>
<evidence type="ECO:0000256" key="1">
    <source>
        <dbReference type="ARBA" id="ARBA00004162"/>
    </source>
</evidence>
<sequence>MAMNVGQDSGDPLVSSINTTPLVDVMLVLLIIFLITIPVATQTVPVVLPKESNDPRQAKVEDIDLSVTRDGGIYWNAVPISLDTLRQRFAEAAAHKPQPMVQVYGDASATYLPVGRIVRAAQDAGIEKLGFVTEPVRTP</sequence>
<evidence type="ECO:0000256" key="3">
    <source>
        <dbReference type="ARBA" id="ARBA00022475"/>
    </source>
</evidence>
<evidence type="ECO:0000313" key="10">
    <source>
        <dbReference type="Proteomes" id="UP000199119"/>
    </source>
</evidence>
<dbReference type="GO" id="GO:0022857">
    <property type="term" value="F:transmembrane transporter activity"/>
    <property type="evidence" value="ECO:0007669"/>
    <property type="project" value="InterPro"/>
</dbReference>
<evidence type="ECO:0000256" key="7">
    <source>
        <dbReference type="RuleBase" id="RU003879"/>
    </source>
</evidence>
<keyword evidence="4 7" id="KW-0812">Transmembrane</keyword>
<dbReference type="STRING" id="1177982.SAMN04489711_10522"/>
<evidence type="ECO:0000256" key="4">
    <source>
        <dbReference type="ARBA" id="ARBA00022692"/>
    </source>
</evidence>
<dbReference type="EMBL" id="FONX01000005">
    <property type="protein sequence ID" value="SFE76511.1"/>
    <property type="molecule type" value="Genomic_DNA"/>
</dbReference>
<keyword evidence="10" id="KW-1185">Reference proteome</keyword>
<dbReference type="Proteomes" id="UP000199119">
    <property type="component" value="Unassembled WGS sequence"/>
</dbReference>
<dbReference type="AlphaFoldDB" id="A0A1I2D7T8"/>
<gene>
    <name evidence="9" type="ORF">SAMN04489711_10522</name>
</gene>
<comment type="subcellular location">
    <subcellularLocation>
        <location evidence="1">Cell membrane</location>
        <topology evidence="1">Single-pass membrane protein</topology>
    </subcellularLocation>
    <subcellularLocation>
        <location evidence="7">Cell membrane</location>
        <topology evidence="7">Single-pass type II membrane protein</topology>
    </subcellularLocation>
</comment>
<dbReference type="Pfam" id="PF02472">
    <property type="entry name" value="ExbD"/>
    <property type="match status" value="1"/>
</dbReference>
<keyword evidence="7" id="KW-0813">Transport</keyword>
<evidence type="ECO:0000256" key="6">
    <source>
        <dbReference type="ARBA" id="ARBA00023136"/>
    </source>
</evidence>
<evidence type="ECO:0000256" key="8">
    <source>
        <dbReference type="SAM" id="Phobius"/>
    </source>
</evidence>
<dbReference type="InterPro" id="IPR003400">
    <property type="entry name" value="ExbD"/>
</dbReference>
<dbReference type="GO" id="GO:0005886">
    <property type="term" value="C:plasma membrane"/>
    <property type="evidence" value="ECO:0007669"/>
    <property type="project" value="UniProtKB-SubCell"/>
</dbReference>
<dbReference type="Gene3D" id="3.30.420.270">
    <property type="match status" value="1"/>
</dbReference>